<dbReference type="GO" id="GO:0032040">
    <property type="term" value="C:small-subunit processome"/>
    <property type="evidence" value="ECO:0007669"/>
    <property type="project" value="TreeGrafter"/>
</dbReference>
<feature type="region of interest" description="Disordered" evidence="3">
    <location>
        <begin position="1"/>
        <end position="97"/>
    </location>
</feature>
<dbReference type="InterPro" id="IPR011990">
    <property type="entry name" value="TPR-like_helical_dom_sf"/>
</dbReference>
<evidence type="ECO:0000256" key="2">
    <source>
        <dbReference type="ARBA" id="ARBA00022552"/>
    </source>
</evidence>
<feature type="region of interest" description="Disordered" evidence="3">
    <location>
        <begin position="323"/>
        <end position="344"/>
    </location>
</feature>
<protein>
    <submittedName>
        <fullName evidence="5">Similar to RIBOSOMAL RNA PROCESSING 5</fullName>
    </submittedName>
</protein>
<evidence type="ECO:0000256" key="1">
    <source>
        <dbReference type="ARBA" id="ARBA00004604"/>
    </source>
</evidence>
<dbReference type="GO" id="GO:0006364">
    <property type="term" value="P:rRNA processing"/>
    <property type="evidence" value="ECO:0007669"/>
    <property type="project" value="UniProtKB-KW"/>
</dbReference>
<dbReference type="InterPro" id="IPR003029">
    <property type="entry name" value="S1_domain"/>
</dbReference>
<dbReference type="Proteomes" id="UP000585474">
    <property type="component" value="Unassembled WGS sequence"/>
</dbReference>
<dbReference type="Gene3D" id="1.25.40.10">
    <property type="entry name" value="Tetratricopeptide repeat domain"/>
    <property type="match status" value="2"/>
</dbReference>
<keyword evidence="6" id="KW-1185">Reference proteome</keyword>
<gene>
    <name evidence="5" type="ORF">Acr_09g0000330</name>
</gene>
<dbReference type="PANTHER" id="PTHR23270">
    <property type="entry name" value="PROGRAMMED CELL DEATH PROTEIN 11 PRE-RRNA PROCESSING PROTEIN RRP5"/>
    <property type="match status" value="1"/>
</dbReference>
<evidence type="ECO:0000313" key="5">
    <source>
        <dbReference type="EMBL" id="GFY93587.1"/>
    </source>
</evidence>
<proteinExistence type="predicted"/>
<dbReference type="Gene3D" id="2.40.50.140">
    <property type="entry name" value="Nucleic acid-binding proteins"/>
    <property type="match status" value="1"/>
</dbReference>
<dbReference type="EMBL" id="BJWL01000009">
    <property type="protein sequence ID" value="GFY93587.1"/>
    <property type="molecule type" value="Genomic_DNA"/>
</dbReference>
<dbReference type="SMART" id="SM00316">
    <property type="entry name" value="S1"/>
    <property type="match status" value="1"/>
</dbReference>
<dbReference type="OrthoDB" id="412781at2759"/>
<dbReference type="FunFam" id="2.40.50.140:FF:000103">
    <property type="entry name" value="protein RRP5 homolog"/>
    <property type="match status" value="1"/>
</dbReference>
<accession>A0A7J0F6Q4</accession>
<sequence length="559" mass="63591">MAPPSKNSPKKSKHALNKFQKPSKQSFKPKSKSDHAVKSQEVALQLEDDEPDFPRGGGSSLSKEELDEVRAEVDAEGRGLKKKKSLPTQSHSAEDDLGSLFGGRISGKLPRFANRITWKNVTSTFSSMLLNQNIEVTLKTPNASSAQKSYISGSLKAGDIVFGWIKCVESYGLFITVDDTNMVGLCHVSELSDDPVDNIESKYRAGEKVTVKVDEDRHRISLGMKNSYFAENYDVQAPSKQKSDDEDDENDHMVDTQLNMLPGSGSSGIQNFDIEYENEEHPVLADVEARASILPLEVPLDDIENSGMDDVICQSKGQVDYVDAKDEKSKRQAKRKEKEEREREIRAAEERLLEKDVPRSADEFEKLVRSSPNSSFVWIKYMAFVLSLADVENARTIAERALKTITIREETEKLNIWVAYFNLENEYGNPPGEAVQKIFQRALQYCDPKKVHLALLGMYERTEQPKLADDLLNKMIRKFKHSCKVWLRRIQWLLKQNRDEVQSVVKRAVLCLPQHKHIKFLSQTAILEFKCGVLDRGRSMFEGMLREYPKRNRLVERLS</sequence>
<dbReference type="InterPro" id="IPR012340">
    <property type="entry name" value="NA-bd_OB-fold"/>
</dbReference>
<dbReference type="AlphaFoldDB" id="A0A7J0F6Q4"/>
<keyword evidence="2" id="KW-0698">rRNA processing</keyword>
<dbReference type="GO" id="GO:0003723">
    <property type="term" value="F:RNA binding"/>
    <property type="evidence" value="ECO:0007669"/>
    <property type="project" value="TreeGrafter"/>
</dbReference>
<dbReference type="SMART" id="SM00386">
    <property type="entry name" value="HAT"/>
    <property type="match status" value="3"/>
</dbReference>
<dbReference type="PROSITE" id="PS50126">
    <property type="entry name" value="S1"/>
    <property type="match status" value="1"/>
</dbReference>
<dbReference type="SUPFAM" id="SSF50249">
    <property type="entry name" value="Nucleic acid-binding proteins"/>
    <property type="match status" value="1"/>
</dbReference>
<name>A0A7J0F6Q4_9ERIC</name>
<dbReference type="InterPro" id="IPR003107">
    <property type="entry name" value="HAT"/>
</dbReference>
<organism evidence="5 6">
    <name type="scientific">Actinidia rufa</name>
    <dbReference type="NCBI Taxonomy" id="165716"/>
    <lineage>
        <taxon>Eukaryota</taxon>
        <taxon>Viridiplantae</taxon>
        <taxon>Streptophyta</taxon>
        <taxon>Embryophyta</taxon>
        <taxon>Tracheophyta</taxon>
        <taxon>Spermatophyta</taxon>
        <taxon>Magnoliopsida</taxon>
        <taxon>eudicotyledons</taxon>
        <taxon>Gunneridae</taxon>
        <taxon>Pentapetalae</taxon>
        <taxon>asterids</taxon>
        <taxon>Ericales</taxon>
        <taxon>Actinidiaceae</taxon>
        <taxon>Actinidia</taxon>
    </lineage>
</organism>
<comment type="caution">
    <text evidence="5">The sequence shown here is derived from an EMBL/GenBank/DDBJ whole genome shotgun (WGS) entry which is preliminary data.</text>
</comment>
<dbReference type="PANTHER" id="PTHR23270:SF10">
    <property type="entry name" value="PROTEIN RRP5 HOMOLOG"/>
    <property type="match status" value="1"/>
</dbReference>
<dbReference type="SUPFAM" id="SSF48452">
    <property type="entry name" value="TPR-like"/>
    <property type="match status" value="1"/>
</dbReference>
<comment type="subcellular location">
    <subcellularLocation>
        <location evidence="1">Nucleus</location>
        <location evidence="1">Nucleolus</location>
    </subcellularLocation>
</comment>
<feature type="domain" description="S1 motif" evidence="4">
    <location>
        <begin position="158"/>
        <end position="213"/>
    </location>
</feature>
<feature type="compositionally biased region" description="Basic and acidic residues" evidence="3">
    <location>
        <begin position="62"/>
        <end position="79"/>
    </location>
</feature>
<evidence type="ECO:0000259" key="4">
    <source>
        <dbReference type="PROSITE" id="PS50126"/>
    </source>
</evidence>
<reference evidence="5 6" key="1">
    <citation type="submission" date="2019-07" db="EMBL/GenBank/DDBJ databases">
        <title>De Novo Assembly of kiwifruit Actinidia rufa.</title>
        <authorList>
            <person name="Sugita-Konishi S."/>
            <person name="Sato K."/>
            <person name="Mori E."/>
            <person name="Abe Y."/>
            <person name="Kisaki G."/>
            <person name="Hamano K."/>
            <person name="Suezawa K."/>
            <person name="Otani M."/>
            <person name="Fukuda T."/>
            <person name="Manabe T."/>
            <person name="Gomi K."/>
            <person name="Tabuchi M."/>
            <person name="Akimitsu K."/>
            <person name="Kataoka I."/>
        </authorList>
    </citation>
    <scope>NUCLEOTIDE SEQUENCE [LARGE SCALE GENOMIC DNA]</scope>
    <source>
        <strain evidence="6">cv. Fuchu</strain>
    </source>
</reference>
<dbReference type="InterPro" id="IPR045209">
    <property type="entry name" value="Rrp5"/>
</dbReference>
<evidence type="ECO:0000256" key="3">
    <source>
        <dbReference type="SAM" id="MobiDB-lite"/>
    </source>
</evidence>
<feature type="compositionally biased region" description="Low complexity" evidence="3">
    <location>
        <begin position="18"/>
        <end position="28"/>
    </location>
</feature>
<evidence type="ECO:0000313" key="6">
    <source>
        <dbReference type="Proteomes" id="UP000585474"/>
    </source>
</evidence>
<dbReference type="Pfam" id="PF00575">
    <property type="entry name" value="S1"/>
    <property type="match status" value="1"/>
</dbReference>